<dbReference type="PROSITE" id="PS00061">
    <property type="entry name" value="ADH_SHORT"/>
    <property type="match status" value="1"/>
</dbReference>
<evidence type="ECO:0000313" key="5">
    <source>
        <dbReference type="Proteomes" id="UP000036338"/>
    </source>
</evidence>
<dbReference type="PATRIC" id="fig|292.27.peg.8345"/>
<dbReference type="FunFam" id="3.40.50.720:FF:000084">
    <property type="entry name" value="Short-chain dehydrogenase reductase"/>
    <property type="match status" value="1"/>
</dbReference>
<gene>
    <name evidence="4" type="ORF">VL15_36110</name>
</gene>
<dbReference type="GO" id="GO:0016491">
    <property type="term" value="F:oxidoreductase activity"/>
    <property type="evidence" value="ECO:0007669"/>
    <property type="project" value="UniProtKB-KW"/>
</dbReference>
<dbReference type="InterPro" id="IPR057326">
    <property type="entry name" value="KR_dom"/>
</dbReference>
<evidence type="ECO:0000256" key="1">
    <source>
        <dbReference type="ARBA" id="ARBA00006484"/>
    </source>
</evidence>
<keyword evidence="2" id="KW-0560">Oxidoreductase</keyword>
<reference evidence="4 5" key="1">
    <citation type="submission" date="2015-05" db="EMBL/GenBank/DDBJ databases">
        <title>Draft genome of Burkholderia cepacia LK29.</title>
        <authorList>
            <person name="Chan X.Y."/>
        </authorList>
    </citation>
    <scope>NUCLEOTIDE SEQUENCE [LARGE SCALE GENOMIC DNA]</scope>
    <source>
        <strain evidence="4 5">LK29</strain>
    </source>
</reference>
<dbReference type="CDD" id="cd05233">
    <property type="entry name" value="SDR_c"/>
    <property type="match status" value="1"/>
</dbReference>
<organism evidence="4 5">
    <name type="scientific">Burkholderia cepacia</name>
    <name type="common">Pseudomonas cepacia</name>
    <dbReference type="NCBI Taxonomy" id="292"/>
    <lineage>
        <taxon>Bacteria</taxon>
        <taxon>Pseudomonadati</taxon>
        <taxon>Pseudomonadota</taxon>
        <taxon>Betaproteobacteria</taxon>
        <taxon>Burkholderiales</taxon>
        <taxon>Burkholderiaceae</taxon>
        <taxon>Burkholderia</taxon>
        <taxon>Burkholderia cepacia complex</taxon>
    </lineage>
</organism>
<dbReference type="PRINTS" id="PR00081">
    <property type="entry name" value="GDHRDH"/>
</dbReference>
<dbReference type="Proteomes" id="UP000036338">
    <property type="component" value="Unassembled WGS sequence"/>
</dbReference>
<dbReference type="AlphaFoldDB" id="A0A0J5WGG8"/>
<dbReference type="InterPro" id="IPR002347">
    <property type="entry name" value="SDR_fam"/>
</dbReference>
<dbReference type="SUPFAM" id="SSF51735">
    <property type="entry name" value="NAD(P)-binding Rossmann-fold domains"/>
    <property type="match status" value="1"/>
</dbReference>
<protein>
    <submittedName>
        <fullName evidence="4">3-oxoacyl-ACP reductase</fullName>
    </submittedName>
</protein>
<evidence type="ECO:0000313" key="4">
    <source>
        <dbReference type="EMBL" id="KML46105.1"/>
    </source>
</evidence>
<feature type="domain" description="Ketoreductase" evidence="3">
    <location>
        <begin position="7"/>
        <end position="194"/>
    </location>
</feature>
<sequence length="251" mass="25824">MGILKGKVALVTGAGQGVGQGVAHALAAEGAHVAVVGRTRDKLLATCDAIRARGGIAAPFVCDVMDAAQIAHSVDAVVERFGGVQILINNAQVVPLGRLLDVTDGDFLAGLESGPMATLRMMRACHPHLKGDGVIVNFASSAAVRWDASGYGAYAATKEAIRALTRAAACEWGADGIRVNAVAPHALSPGLKGWVDANPQEAAAFFRTIPLGRVGDCEQDIGRAIVFLASRDAAYLTGATLPLDGGQAYWG</sequence>
<comment type="caution">
    <text evidence="4">The sequence shown here is derived from an EMBL/GenBank/DDBJ whole genome shotgun (WGS) entry which is preliminary data.</text>
</comment>
<name>A0A0J5WGG8_BURCE</name>
<evidence type="ECO:0000256" key="2">
    <source>
        <dbReference type="ARBA" id="ARBA00023002"/>
    </source>
</evidence>
<dbReference type="EMBL" id="LDWR01000082">
    <property type="protein sequence ID" value="KML46105.1"/>
    <property type="molecule type" value="Genomic_DNA"/>
</dbReference>
<dbReference type="InterPro" id="IPR036291">
    <property type="entry name" value="NAD(P)-bd_dom_sf"/>
</dbReference>
<dbReference type="Gene3D" id="3.40.50.720">
    <property type="entry name" value="NAD(P)-binding Rossmann-like Domain"/>
    <property type="match status" value="1"/>
</dbReference>
<dbReference type="PANTHER" id="PTHR43639">
    <property type="entry name" value="OXIDOREDUCTASE, SHORT-CHAIN DEHYDROGENASE/REDUCTASE FAMILY (AFU_ORTHOLOGUE AFUA_5G02870)"/>
    <property type="match status" value="1"/>
</dbReference>
<evidence type="ECO:0000259" key="3">
    <source>
        <dbReference type="SMART" id="SM00822"/>
    </source>
</evidence>
<dbReference type="Pfam" id="PF13561">
    <property type="entry name" value="adh_short_C2"/>
    <property type="match status" value="1"/>
</dbReference>
<accession>A0A0J5WGG8</accession>
<dbReference type="SMART" id="SM00822">
    <property type="entry name" value="PKS_KR"/>
    <property type="match status" value="1"/>
</dbReference>
<dbReference type="PANTHER" id="PTHR43639:SF1">
    <property type="entry name" value="SHORT-CHAIN DEHYDROGENASE_REDUCTASE FAMILY PROTEIN"/>
    <property type="match status" value="1"/>
</dbReference>
<dbReference type="RefSeq" id="WP_048251567.1">
    <property type="nucleotide sequence ID" value="NZ_LDWR01000082.1"/>
</dbReference>
<comment type="similarity">
    <text evidence="1">Belongs to the short-chain dehydrogenases/reductases (SDR) family.</text>
</comment>
<proteinExistence type="inferred from homology"/>
<dbReference type="PRINTS" id="PR00080">
    <property type="entry name" value="SDRFAMILY"/>
</dbReference>
<dbReference type="InterPro" id="IPR020904">
    <property type="entry name" value="Sc_DH/Rdtase_CS"/>
</dbReference>